<organism evidence="1 2">
    <name type="scientific">Cetraspora pellucida</name>
    <dbReference type="NCBI Taxonomy" id="1433469"/>
    <lineage>
        <taxon>Eukaryota</taxon>
        <taxon>Fungi</taxon>
        <taxon>Fungi incertae sedis</taxon>
        <taxon>Mucoromycota</taxon>
        <taxon>Glomeromycotina</taxon>
        <taxon>Glomeromycetes</taxon>
        <taxon>Diversisporales</taxon>
        <taxon>Gigasporaceae</taxon>
        <taxon>Cetraspora</taxon>
    </lineage>
</organism>
<comment type="caution">
    <text evidence="1">The sequence shown here is derived from an EMBL/GenBank/DDBJ whole genome shotgun (WGS) entry which is preliminary data.</text>
</comment>
<keyword evidence="2" id="KW-1185">Reference proteome</keyword>
<dbReference type="EMBL" id="CAJVQA010000956">
    <property type="protein sequence ID" value="CAG8497298.1"/>
    <property type="molecule type" value="Genomic_DNA"/>
</dbReference>
<accession>A0A9N8ZIX0</accession>
<dbReference type="AlphaFoldDB" id="A0A9N8ZIX0"/>
<protein>
    <submittedName>
        <fullName evidence="1">8838_t:CDS:1</fullName>
    </submittedName>
</protein>
<dbReference type="OrthoDB" id="2434861at2759"/>
<gene>
    <name evidence="1" type="ORF">CPELLU_LOCUS2277</name>
</gene>
<feature type="non-terminal residue" evidence="1">
    <location>
        <position position="1"/>
    </location>
</feature>
<proteinExistence type="predicted"/>
<dbReference type="Proteomes" id="UP000789759">
    <property type="component" value="Unassembled WGS sequence"/>
</dbReference>
<name>A0A9N8ZIX0_9GLOM</name>
<evidence type="ECO:0000313" key="1">
    <source>
        <dbReference type="EMBL" id="CAG8497298.1"/>
    </source>
</evidence>
<sequence length="161" mass="18436">KVQKDFVKVIAIFDGWKNIKHKHFFGIVLITSEGDALIWKAYDISSKHSKTENVIAYIKKIINDAEENGIKINCFVSDSAEEYAAARKHKIKQAEFHQNDAKKRHIAGPINNESSSLSQDIDRNNIQIIEENSSEQELNLELDNSNTIIENKAQWERLVTN</sequence>
<evidence type="ECO:0000313" key="2">
    <source>
        <dbReference type="Proteomes" id="UP000789759"/>
    </source>
</evidence>
<reference evidence="1" key="1">
    <citation type="submission" date="2021-06" db="EMBL/GenBank/DDBJ databases">
        <authorList>
            <person name="Kallberg Y."/>
            <person name="Tangrot J."/>
            <person name="Rosling A."/>
        </authorList>
    </citation>
    <scope>NUCLEOTIDE SEQUENCE</scope>
    <source>
        <strain evidence="1">FL966</strain>
    </source>
</reference>